<dbReference type="Proteomes" id="UP001515683">
    <property type="component" value="Unassembled WGS sequence"/>
</dbReference>
<accession>A0ABX0RFQ4</accession>
<comment type="caution">
    <text evidence="2">The sequence shown here is derived from an EMBL/GenBank/DDBJ whole genome shotgun (WGS) entry which is preliminary data.</text>
</comment>
<name>A0ABX0RFQ4_9GAMM</name>
<evidence type="ECO:0000313" key="3">
    <source>
        <dbReference type="Proteomes" id="UP001515683"/>
    </source>
</evidence>
<proteinExistence type="predicted"/>
<keyword evidence="1" id="KW-0812">Transmembrane</keyword>
<feature type="transmembrane region" description="Helical" evidence="1">
    <location>
        <begin position="76"/>
        <end position="99"/>
    </location>
</feature>
<protein>
    <recommendedName>
        <fullName evidence="4">Inner membrane protein</fullName>
    </recommendedName>
</protein>
<keyword evidence="3" id="KW-1185">Reference proteome</keyword>
<evidence type="ECO:0000313" key="2">
    <source>
        <dbReference type="EMBL" id="NIF24180.1"/>
    </source>
</evidence>
<organism evidence="2 3">
    <name type="scientific">Candidatus Pantoea multigeneris</name>
    <dbReference type="NCBI Taxonomy" id="2608357"/>
    <lineage>
        <taxon>Bacteria</taxon>
        <taxon>Pseudomonadati</taxon>
        <taxon>Pseudomonadota</taxon>
        <taxon>Gammaproteobacteria</taxon>
        <taxon>Enterobacterales</taxon>
        <taxon>Erwiniaceae</taxon>
        <taxon>Pantoea</taxon>
    </lineage>
</organism>
<dbReference type="EMBL" id="VWXF01000013">
    <property type="protein sequence ID" value="NIF24180.1"/>
    <property type="molecule type" value="Genomic_DNA"/>
</dbReference>
<gene>
    <name evidence="2" type="ORF">F3J40_21655</name>
</gene>
<sequence length="104" mass="12111">MNAFEYEQKLLDNGFSGKDIAVIRQHLYDGGCNYNAALKALRLRFFVCTILIFIILLGFTSSYLDEKDFITYSLSSFFVIFLFVCFNPMVLGLRVFFFLRRCSL</sequence>
<dbReference type="RefSeq" id="WP_167017982.1">
    <property type="nucleotide sequence ID" value="NZ_VWXF01000013.1"/>
</dbReference>
<evidence type="ECO:0008006" key="4">
    <source>
        <dbReference type="Google" id="ProtNLM"/>
    </source>
</evidence>
<feature type="transmembrane region" description="Helical" evidence="1">
    <location>
        <begin position="43"/>
        <end position="64"/>
    </location>
</feature>
<keyword evidence="1" id="KW-0472">Membrane</keyword>
<reference evidence="2 3" key="1">
    <citation type="journal article" date="2019" name="bioRxiv">
        <title>Bacteria contribute to plant secondary compound degradation in a generalist herbivore system.</title>
        <authorList>
            <person name="Francoeur C.B."/>
            <person name="Khadempour L."/>
            <person name="Moreira-Soto R.D."/>
            <person name="Gotting K."/>
            <person name="Book A.J."/>
            <person name="Pinto-Tomas A.A."/>
            <person name="Keefover-Ring K."/>
            <person name="Currie C.R."/>
        </authorList>
    </citation>
    <scope>NUCLEOTIDE SEQUENCE [LARGE SCALE GENOMIC DNA]</scope>
    <source>
        <strain evidence="2">Acro-835</strain>
    </source>
</reference>
<evidence type="ECO:0000256" key="1">
    <source>
        <dbReference type="SAM" id="Phobius"/>
    </source>
</evidence>
<keyword evidence="1" id="KW-1133">Transmembrane helix</keyword>